<dbReference type="OrthoDB" id="6446522at2"/>
<comment type="caution">
    <text evidence="8">The sequence shown here is derived from an EMBL/GenBank/DDBJ whole genome shotgun (WGS) entry which is preliminary data.</text>
</comment>
<keyword evidence="4" id="KW-0260">Enterotoxin</keyword>
<evidence type="ECO:0000256" key="1">
    <source>
        <dbReference type="ARBA" id="ARBA00009092"/>
    </source>
</evidence>
<evidence type="ECO:0000256" key="4">
    <source>
        <dbReference type="ARBA" id="ARBA00022861"/>
    </source>
</evidence>
<dbReference type="Gene3D" id="3.90.210.10">
    <property type="entry name" value="Heat-Labile Enterotoxin, subunit A"/>
    <property type="match status" value="1"/>
</dbReference>
<evidence type="ECO:0000256" key="2">
    <source>
        <dbReference type="ARBA" id="ARBA00022656"/>
    </source>
</evidence>
<reference evidence="8 9" key="1">
    <citation type="submission" date="2013-11" db="EMBL/GenBank/DDBJ databases">
        <title>Draft genome sequence and annotation of the entomopathogenic bacterium, Xenorhabdus cabanillasi strain JM26.</title>
        <authorList>
            <person name="Gualtieri M."/>
            <person name="Ogier J.C."/>
            <person name="Pages S."/>
            <person name="Givaudan A."/>
            <person name="Gaudriault S."/>
        </authorList>
    </citation>
    <scope>NUCLEOTIDE SEQUENCE [LARGE SCALE GENOMIC DNA]</scope>
    <source>
        <strain evidence="8 9">JM26</strain>
    </source>
</reference>
<keyword evidence="2" id="KW-0800">Toxin</keyword>
<dbReference type="InterPro" id="IPR001144">
    <property type="entry name" value="Enterotoxin_A"/>
</dbReference>
<protein>
    <recommendedName>
        <fullName evidence="10">Pertussis toxin subunit 1</fullName>
    </recommendedName>
</protein>
<dbReference type="EMBL" id="CBXE010000189">
    <property type="protein sequence ID" value="CDL86043.1"/>
    <property type="molecule type" value="Genomic_DNA"/>
</dbReference>
<evidence type="ECO:0000256" key="7">
    <source>
        <dbReference type="SAM" id="SignalP"/>
    </source>
</evidence>
<comment type="similarity">
    <text evidence="1">Belongs to the enterotoxin A family.</text>
</comment>
<dbReference type="Proteomes" id="UP000019197">
    <property type="component" value="Unassembled WGS sequence"/>
</dbReference>
<keyword evidence="5" id="KW-0843">Virulence</keyword>
<dbReference type="GO" id="GO:0090729">
    <property type="term" value="F:toxin activity"/>
    <property type="evidence" value="ECO:0007669"/>
    <property type="project" value="UniProtKB-KW"/>
</dbReference>
<evidence type="ECO:0000313" key="8">
    <source>
        <dbReference type="EMBL" id="CDL86043.1"/>
    </source>
</evidence>
<evidence type="ECO:0000256" key="3">
    <source>
        <dbReference type="ARBA" id="ARBA00022729"/>
    </source>
</evidence>
<evidence type="ECO:0000256" key="5">
    <source>
        <dbReference type="ARBA" id="ARBA00023026"/>
    </source>
</evidence>
<feature type="chain" id="PRO_5030179248" description="Pertussis toxin subunit 1" evidence="7">
    <location>
        <begin position="23"/>
        <end position="252"/>
    </location>
</feature>
<feature type="signal peptide" evidence="7">
    <location>
        <begin position="1"/>
        <end position="22"/>
    </location>
</feature>
<dbReference type="Pfam" id="PF01375">
    <property type="entry name" value="Enterotoxin_a"/>
    <property type="match status" value="1"/>
</dbReference>
<evidence type="ECO:0008006" key="10">
    <source>
        <dbReference type="Google" id="ProtNLM"/>
    </source>
</evidence>
<keyword evidence="3 7" id="KW-0732">Signal</keyword>
<accession>W1J7Q3</accession>
<name>W1J7Q3_9GAMM</name>
<gene>
    <name evidence="8" type="ORF">XCR1_2690002</name>
</gene>
<evidence type="ECO:0000313" key="9">
    <source>
        <dbReference type="Proteomes" id="UP000019197"/>
    </source>
</evidence>
<sequence length="252" mass="28503">MKILKLLSLLCVLFLCTAQSHAQQQVNRVYRMDSRSPDEIFRSAGGGFSPRGTNDNIAEHIQEYSDAGHRAAASAFISTTVNQEVAIAWGVGFQDGETFYVYDIRPTFRFYSVVLSLQRLYAQTGNRNYLRLIRVYEDQAEYVALGGISVTQIHGAQAFLYDESSGSYIEGSYILNNLYQDAETTANVSPYTPRSQLPTEIITPETYCALNLTLPRYRVRLTASTHKYPFLSKSRQCHDSLLTIAYLYTSFF</sequence>
<keyword evidence="6" id="KW-1015">Disulfide bond</keyword>
<dbReference type="SUPFAM" id="SSF56399">
    <property type="entry name" value="ADP-ribosylation"/>
    <property type="match status" value="1"/>
</dbReference>
<evidence type="ECO:0000256" key="6">
    <source>
        <dbReference type="ARBA" id="ARBA00023157"/>
    </source>
</evidence>
<dbReference type="GO" id="GO:0005615">
    <property type="term" value="C:extracellular space"/>
    <property type="evidence" value="ECO:0007669"/>
    <property type="project" value="InterPro"/>
</dbReference>
<dbReference type="AlphaFoldDB" id="W1J7Q3"/>
<proteinExistence type="inferred from homology"/>
<dbReference type="RefSeq" id="WP_051502388.1">
    <property type="nucleotide sequence ID" value="NZ_CAWLVK010000189.1"/>
</dbReference>
<organism evidence="8 9">
    <name type="scientific">Xenorhabdus cabanillasii JM26</name>
    <dbReference type="NCBI Taxonomy" id="1427517"/>
    <lineage>
        <taxon>Bacteria</taxon>
        <taxon>Pseudomonadati</taxon>
        <taxon>Pseudomonadota</taxon>
        <taxon>Gammaproteobacteria</taxon>
        <taxon>Enterobacterales</taxon>
        <taxon>Morganellaceae</taxon>
        <taxon>Xenorhabdus</taxon>
    </lineage>
</organism>